<evidence type="ECO:0000313" key="7">
    <source>
        <dbReference type="Proteomes" id="UP000612746"/>
    </source>
</evidence>
<dbReference type="PANTHER" id="PTHR11360:SF284">
    <property type="entry name" value="EG:103B4.3 PROTEIN-RELATED"/>
    <property type="match status" value="1"/>
</dbReference>
<feature type="transmembrane region" description="Helical" evidence="4">
    <location>
        <begin position="114"/>
        <end position="134"/>
    </location>
</feature>
<evidence type="ECO:0000259" key="5">
    <source>
        <dbReference type="PROSITE" id="PS50850"/>
    </source>
</evidence>
<gene>
    <name evidence="6" type="ORF">INT44_009044</name>
</gene>
<evidence type="ECO:0000256" key="2">
    <source>
        <dbReference type="ARBA" id="ARBA00006727"/>
    </source>
</evidence>
<dbReference type="PROSITE" id="PS50850">
    <property type="entry name" value="MFS"/>
    <property type="match status" value="1"/>
</dbReference>
<feature type="transmembrane region" description="Helical" evidence="4">
    <location>
        <begin position="309"/>
        <end position="336"/>
    </location>
</feature>
<feature type="transmembrane region" description="Helical" evidence="4">
    <location>
        <begin position="348"/>
        <end position="367"/>
    </location>
</feature>
<dbReference type="Proteomes" id="UP000612746">
    <property type="component" value="Unassembled WGS sequence"/>
</dbReference>
<feature type="transmembrane region" description="Helical" evidence="4">
    <location>
        <begin position="283"/>
        <end position="303"/>
    </location>
</feature>
<dbReference type="InterPro" id="IPR020846">
    <property type="entry name" value="MFS_dom"/>
</dbReference>
<comment type="caution">
    <text evidence="6">The sequence shown here is derived from an EMBL/GenBank/DDBJ whole genome shotgun (WGS) entry which is preliminary data.</text>
</comment>
<dbReference type="PANTHER" id="PTHR11360">
    <property type="entry name" value="MONOCARBOXYLATE TRANSPORTER"/>
    <property type="match status" value="1"/>
</dbReference>
<keyword evidence="4" id="KW-0472">Membrane</keyword>
<protein>
    <recommendedName>
        <fullName evidence="5">Major facilitator superfamily (MFS) profile domain-containing protein</fullName>
    </recommendedName>
</protein>
<dbReference type="InterPro" id="IPR050327">
    <property type="entry name" value="Proton-linked_MCT"/>
</dbReference>
<dbReference type="SUPFAM" id="SSF103473">
    <property type="entry name" value="MFS general substrate transporter"/>
    <property type="match status" value="1"/>
</dbReference>
<feature type="transmembrane region" description="Helical" evidence="4">
    <location>
        <begin position="166"/>
        <end position="188"/>
    </location>
</feature>
<keyword evidence="4" id="KW-0812">Transmembrane</keyword>
<dbReference type="AlphaFoldDB" id="A0A8H7Q2C4"/>
<dbReference type="EMBL" id="JAEPRA010000006">
    <property type="protein sequence ID" value="KAG2184033.1"/>
    <property type="molecule type" value="Genomic_DNA"/>
</dbReference>
<evidence type="ECO:0000256" key="4">
    <source>
        <dbReference type="SAM" id="Phobius"/>
    </source>
</evidence>
<feature type="transmembrane region" description="Helical" evidence="4">
    <location>
        <begin position="240"/>
        <end position="263"/>
    </location>
</feature>
<evidence type="ECO:0000256" key="1">
    <source>
        <dbReference type="ARBA" id="ARBA00004141"/>
    </source>
</evidence>
<dbReference type="InterPro" id="IPR011701">
    <property type="entry name" value="MFS"/>
</dbReference>
<dbReference type="GO" id="GO:0022857">
    <property type="term" value="F:transmembrane transporter activity"/>
    <property type="evidence" value="ECO:0007669"/>
    <property type="project" value="InterPro"/>
</dbReference>
<proteinExistence type="inferred from homology"/>
<evidence type="ECO:0000313" key="6">
    <source>
        <dbReference type="EMBL" id="KAG2184033.1"/>
    </source>
</evidence>
<keyword evidence="7" id="KW-1185">Reference proteome</keyword>
<reference evidence="6" key="1">
    <citation type="submission" date="2020-12" db="EMBL/GenBank/DDBJ databases">
        <title>Metabolic potential, ecology and presence of endohyphal bacteria is reflected in genomic diversity of Mucoromycotina.</title>
        <authorList>
            <person name="Muszewska A."/>
            <person name="Okrasinska A."/>
            <person name="Steczkiewicz K."/>
            <person name="Drgas O."/>
            <person name="Orlowska M."/>
            <person name="Perlinska-Lenart U."/>
            <person name="Aleksandrzak-Piekarczyk T."/>
            <person name="Szatraj K."/>
            <person name="Zielenkiewicz U."/>
            <person name="Pilsyk S."/>
            <person name="Malc E."/>
            <person name="Mieczkowski P."/>
            <person name="Kruszewska J.S."/>
            <person name="Biernat P."/>
            <person name="Pawlowska J."/>
        </authorList>
    </citation>
    <scope>NUCLEOTIDE SEQUENCE</scope>
    <source>
        <strain evidence="6">WA0000051536</strain>
    </source>
</reference>
<organism evidence="6 7">
    <name type="scientific">Umbelopsis vinacea</name>
    <dbReference type="NCBI Taxonomy" id="44442"/>
    <lineage>
        <taxon>Eukaryota</taxon>
        <taxon>Fungi</taxon>
        <taxon>Fungi incertae sedis</taxon>
        <taxon>Mucoromycota</taxon>
        <taxon>Mucoromycotina</taxon>
        <taxon>Umbelopsidomycetes</taxon>
        <taxon>Umbelopsidales</taxon>
        <taxon>Umbelopsidaceae</taxon>
        <taxon>Umbelopsis</taxon>
    </lineage>
</organism>
<feature type="domain" description="Major facilitator superfamily (MFS) profile" evidence="5">
    <location>
        <begin position="277"/>
        <end position="469"/>
    </location>
</feature>
<keyword evidence="4" id="KW-1133">Transmembrane helix</keyword>
<dbReference type="GO" id="GO:0016020">
    <property type="term" value="C:membrane"/>
    <property type="evidence" value="ECO:0007669"/>
    <property type="project" value="UniProtKB-SubCell"/>
</dbReference>
<feature type="transmembrane region" description="Helical" evidence="4">
    <location>
        <begin position="209"/>
        <end position="228"/>
    </location>
</feature>
<feature type="region of interest" description="Disordered" evidence="3">
    <location>
        <begin position="1"/>
        <end position="24"/>
    </location>
</feature>
<dbReference type="OrthoDB" id="5667at2759"/>
<feature type="transmembrane region" description="Helical" evidence="4">
    <location>
        <begin position="71"/>
        <end position="94"/>
    </location>
</feature>
<sequence>MDPNNIEKGSARQLEAGSYSETSSDLIMTESIPENAESISVGSDTIGLPVLEKASPNEVEDLNEGWRNPGWLSVISLFLVNFAIFGIVFTWGIFQNVYLTEVFTGQTDSFRISFVGTLSATFIVGGGILVAPLVQLIGHRNVMLIGGFLSPLGLIAASFATAPWQLYLSEGALFGIGGCFLYNPSVYLPAQWFKKNRALATGICSHSQLSGLGVCGTGIGGLGFSLITQKLIVTVGYRMALRYLGIMCWVLLMVACALARIRWPATGLKNYHWIDTSILTTNFVIYMFFGGTVIISYATPFFLLPQYAATIGISAADASTVIGVMSACNAVSRVLLGYLADRFGRINAMFLVTFLAGFFMMVVWIEVNSIGTLYAIGILYGLTGGGFLALVPAVTAELVPVKNISQGMNFLFLSMVPGGLLGTPISGLLKDHAGFTAAIEFAGATTVLSALILFILRQRLSHNKFFIKI</sequence>
<feature type="transmembrane region" description="Helical" evidence="4">
    <location>
        <begin position="435"/>
        <end position="456"/>
    </location>
</feature>
<comment type="similarity">
    <text evidence="2">Belongs to the major facilitator superfamily. Monocarboxylate porter (TC 2.A.1.13) family.</text>
</comment>
<dbReference type="Pfam" id="PF07690">
    <property type="entry name" value="MFS_1"/>
    <property type="match status" value="1"/>
</dbReference>
<evidence type="ECO:0000256" key="3">
    <source>
        <dbReference type="SAM" id="MobiDB-lite"/>
    </source>
</evidence>
<name>A0A8H7Q2C4_9FUNG</name>
<comment type="subcellular location">
    <subcellularLocation>
        <location evidence="1">Membrane</location>
        <topology evidence="1">Multi-pass membrane protein</topology>
    </subcellularLocation>
</comment>
<dbReference type="CDD" id="cd17352">
    <property type="entry name" value="MFS_MCT_SLC16"/>
    <property type="match status" value="1"/>
</dbReference>
<dbReference type="InterPro" id="IPR036259">
    <property type="entry name" value="MFS_trans_sf"/>
</dbReference>
<dbReference type="Gene3D" id="1.20.1250.20">
    <property type="entry name" value="MFS general substrate transporter like domains"/>
    <property type="match status" value="2"/>
</dbReference>
<feature type="transmembrane region" description="Helical" evidence="4">
    <location>
        <begin position="141"/>
        <end position="160"/>
    </location>
</feature>
<feature type="transmembrane region" description="Helical" evidence="4">
    <location>
        <begin position="373"/>
        <end position="398"/>
    </location>
</feature>
<feature type="transmembrane region" description="Helical" evidence="4">
    <location>
        <begin position="410"/>
        <end position="429"/>
    </location>
</feature>
<accession>A0A8H7Q2C4</accession>